<feature type="active site" description="Proton acceptor" evidence="4">
    <location>
        <position position="153"/>
    </location>
</feature>
<dbReference type="Pfam" id="PF01546">
    <property type="entry name" value="Peptidase_M20"/>
    <property type="match status" value="1"/>
</dbReference>
<feature type="active site" evidence="4">
    <location>
        <position position="88"/>
    </location>
</feature>
<gene>
    <name evidence="6" type="ORF">EV690_0752</name>
</gene>
<dbReference type="OrthoDB" id="9776600at2"/>
<dbReference type="GO" id="GO:0046872">
    <property type="term" value="F:metal ion binding"/>
    <property type="evidence" value="ECO:0007669"/>
    <property type="project" value="UniProtKB-KW"/>
</dbReference>
<evidence type="ECO:0000256" key="4">
    <source>
        <dbReference type="PIRSR" id="PIRSR037238-1"/>
    </source>
</evidence>
<sequence length="394" mass="42575">MNEQLISFVSQWLTEQQEPMTALLQELVNIDSYSHNQAGRLQIAQHLQRDLSREGITAELLQEHDTYAVKALVGNVDGPLIVLSGHMDTVFVTGEVKKRPFTQEGDKAFGPGVADMKSGLVMNCFILKAFHYYQQTYAQALPFQVMLLATSDEEIGSPNGRKVIAEQAKGAVAVFNAEPGRISGNVVNARKGGSTYQFDITGRASHAGVSHQDGISAIGILAKLITNIHQLTDYERGITTNVGGVTGGTTPNTVAQKATASLDVRYLTVDQGAWLEAQITQCVADASVAGASIQWHKKVGFVPFEQKMSQDLLKVYRQQAKAIGFEIDGEFTGGCSDAGWTSAMNIPTLCATGPVGGYTHTEREFCDLTTLTTRALIVARCCCAIGCPLDTIRR</sequence>
<dbReference type="GO" id="GO:0004180">
    <property type="term" value="F:carboxypeptidase activity"/>
    <property type="evidence" value="ECO:0007669"/>
    <property type="project" value="UniProtKB-KW"/>
</dbReference>
<protein>
    <submittedName>
        <fullName evidence="6">Glutamate carboxypeptidase</fullName>
    </submittedName>
</protein>
<dbReference type="Gene3D" id="3.40.630.10">
    <property type="entry name" value="Zn peptidases"/>
    <property type="match status" value="1"/>
</dbReference>
<dbReference type="PANTHER" id="PTHR43808:SF9">
    <property type="entry name" value="BLL0789 PROTEIN"/>
    <property type="match status" value="1"/>
</dbReference>
<organism evidence="6 7">
    <name type="scientific">Celerinatantimonas diazotrophica</name>
    <dbReference type="NCBI Taxonomy" id="412034"/>
    <lineage>
        <taxon>Bacteria</taxon>
        <taxon>Pseudomonadati</taxon>
        <taxon>Pseudomonadota</taxon>
        <taxon>Gammaproteobacteria</taxon>
        <taxon>Celerinatantimonadaceae</taxon>
        <taxon>Celerinatantimonas</taxon>
    </lineage>
</organism>
<proteinExistence type="predicted"/>
<keyword evidence="1" id="KW-0479">Metal-binding</keyword>
<evidence type="ECO:0000259" key="5">
    <source>
        <dbReference type="Pfam" id="PF07687"/>
    </source>
</evidence>
<comment type="caution">
    <text evidence="6">The sequence shown here is derived from an EMBL/GenBank/DDBJ whole genome shotgun (WGS) entry which is preliminary data.</text>
</comment>
<dbReference type="Gene3D" id="3.30.70.360">
    <property type="match status" value="1"/>
</dbReference>
<dbReference type="InterPro" id="IPR050072">
    <property type="entry name" value="Peptidase_M20A"/>
</dbReference>
<dbReference type="InterPro" id="IPR002933">
    <property type="entry name" value="Peptidase_M20"/>
</dbReference>
<dbReference type="InterPro" id="IPR017150">
    <property type="entry name" value="Pept_M20_glutamate_carboxypep"/>
</dbReference>
<keyword evidence="6" id="KW-0121">Carboxypeptidase</keyword>
<dbReference type="PANTHER" id="PTHR43808">
    <property type="entry name" value="ACETYLORNITHINE DEACETYLASE"/>
    <property type="match status" value="1"/>
</dbReference>
<feature type="domain" description="Peptidase M20 dimerisation" evidence="5">
    <location>
        <begin position="188"/>
        <end position="287"/>
    </location>
</feature>
<dbReference type="SUPFAM" id="SSF55031">
    <property type="entry name" value="Bacterial exopeptidase dimerisation domain"/>
    <property type="match status" value="1"/>
</dbReference>
<evidence type="ECO:0000313" key="6">
    <source>
        <dbReference type="EMBL" id="TCK58621.1"/>
    </source>
</evidence>
<evidence type="ECO:0000313" key="7">
    <source>
        <dbReference type="Proteomes" id="UP000295565"/>
    </source>
</evidence>
<evidence type="ECO:0000256" key="1">
    <source>
        <dbReference type="ARBA" id="ARBA00022723"/>
    </source>
</evidence>
<dbReference type="CDD" id="cd03885">
    <property type="entry name" value="M20_CPDG2"/>
    <property type="match status" value="1"/>
</dbReference>
<dbReference type="InterPro" id="IPR036264">
    <property type="entry name" value="Bact_exopeptidase_dim_dom"/>
</dbReference>
<evidence type="ECO:0000256" key="3">
    <source>
        <dbReference type="ARBA" id="ARBA00023285"/>
    </source>
</evidence>
<reference evidence="6 7" key="1">
    <citation type="submission" date="2019-03" db="EMBL/GenBank/DDBJ databases">
        <title>Genomic Encyclopedia of Type Strains, Phase IV (KMG-IV): sequencing the most valuable type-strain genomes for metagenomic binning, comparative biology and taxonomic classification.</title>
        <authorList>
            <person name="Goeker M."/>
        </authorList>
    </citation>
    <scope>NUCLEOTIDE SEQUENCE [LARGE SCALE GENOMIC DNA]</scope>
    <source>
        <strain evidence="6 7">DSM 18577</strain>
    </source>
</reference>
<dbReference type="EMBL" id="SMGD01000011">
    <property type="protein sequence ID" value="TCK58621.1"/>
    <property type="molecule type" value="Genomic_DNA"/>
</dbReference>
<keyword evidence="7" id="KW-1185">Reference proteome</keyword>
<dbReference type="PIRSF" id="PIRSF037238">
    <property type="entry name" value="Carboxypeptidase_G2"/>
    <property type="match status" value="1"/>
</dbReference>
<keyword evidence="3" id="KW-0170">Cobalt</keyword>
<evidence type="ECO:0000256" key="2">
    <source>
        <dbReference type="ARBA" id="ARBA00022801"/>
    </source>
</evidence>
<dbReference type="SUPFAM" id="SSF53187">
    <property type="entry name" value="Zn-dependent exopeptidases"/>
    <property type="match status" value="1"/>
</dbReference>
<keyword evidence="2" id="KW-0378">Hydrolase</keyword>
<dbReference type="RefSeq" id="WP_131911585.1">
    <property type="nucleotide sequence ID" value="NZ_OU594967.1"/>
</dbReference>
<accession>A0A4V2PRF5</accession>
<dbReference type="InterPro" id="IPR011650">
    <property type="entry name" value="Peptidase_M20_dimer"/>
</dbReference>
<dbReference type="AlphaFoldDB" id="A0A4V2PRF5"/>
<dbReference type="Proteomes" id="UP000295565">
    <property type="component" value="Unassembled WGS sequence"/>
</dbReference>
<name>A0A4V2PRF5_9GAMM</name>
<keyword evidence="6" id="KW-0645">Protease</keyword>
<dbReference type="Pfam" id="PF07687">
    <property type="entry name" value="M20_dimer"/>
    <property type="match status" value="1"/>
</dbReference>